<reference evidence="1 2" key="1">
    <citation type="submission" date="2020-07" db="EMBL/GenBank/DDBJ databases">
        <title>Huge and variable diversity of episymbiotic CPR bacteria and DPANN archaea in groundwater ecosystems.</title>
        <authorList>
            <person name="He C.Y."/>
            <person name="Keren R."/>
            <person name="Whittaker M."/>
            <person name="Farag I.F."/>
            <person name="Doudna J."/>
            <person name="Cate J.H.D."/>
            <person name="Banfield J.F."/>
        </authorList>
    </citation>
    <scope>NUCLEOTIDE SEQUENCE [LARGE SCALE GENOMIC DNA]</scope>
    <source>
        <strain evidence="1">NC_groundwater_70_Ag_B-0.1um_54_66</strain>
    </source>
</reference>
<proteinExistence type="predicted"/>
<accession>A0A7T5R234</accession>
<dbReference type="EMBL" id="CP066681">
    <property type="protein sequence ID" value="QQG36026.1"/>
    <property type="molecule type" value="Genomic_DNA"/>
</dbReference>
<dbReference type="InterPro" id="IPR019070">
    <property type="entry name" value="Restrct_endonuc_II_SinI"/>
</dbReference>
<evidence type="ECO:0000313" key="1">
    <source>
        <dbReference type="EMBL" id="QQG36026.1"/>
    </source>
</evidence>
<sequence length="215" mass="24342">MMKPLRANSSMFQTLVAFISANPGSARKFKSTAIDSQEYREKLERKFIEGRSPRAPEKPKTVPDSVVSIILEDYFGEKPSDIEEIKRTHLLAMAAENTVGDLLERYLASVLESHGWVWCSGSVTKSIDFIKHNPGQSPEWVCLQVKNRDNSENSSASAVRNGTNIEKWFRTFSRTGKTNWDKFPDISARNQLSESGFRNFVKNYIKAINSSASER</sequence>
<gene>
    <name evidence="1" type="ORF">HYS17_11095</name>
</gene>
<keyword evidence="1" id="KW-0255">Endonuclease</keyword>
<keyword evidence="1" id="KW-0540">Nuclease</keyword>
<dbReference type="Proteomes" id="UP000595362">
    <property type="component" value="Chromosome"/>
</dbReference>
<dbReference type="GO" id="GO:0009307">
    <property type="term" value="P:DNA restriction-modification system"/>
    <property type="evidence" value="ECO:0007669"/>
    <property type="project" value="InterPro"/>
</dbReference>
<keyword evidence="1" id="KW-0378">Hydrolase</keyword>
<name>A0A7T5R234_9BACT</name>
<dbReference type="AlphaFoldDB" id="A0A7T5R234"/>
<dbReference type="GO" id="GO:0009036">
    <property type="term" value="F:type II site-specific deoxyribonuclease activity"/>
    <property type="evidence" value="ECO:0007669"/>
    <property type="project" value="InterPro"/>
</dbReference>
<dbReference type="Pfam" id="PF09570">
    <property type="entry name" value="RE_SinI"/>
    <property type="match status" value="1"/>
</dbReference>
<dbReference type="GO" id="GO:0003677">
    <property type="term" value="F:DNA binding"/>
    <property type="evidence" value="ECO:0007669"/>
    <property type="project" value="InterPro"/>
</dbReference>
<organism evidence="1 2">
    <name type="scientific">Micavibrio aeruginosavorus</name>
    <dbReference type="NCBI Taxonomy" id="349221"/>
    <lineage>
        <taxon>Bacteria</taxon>
        <taxon>Pseudomonadati</taxon>
        <taxon>Bdellovibrionota</taxon>
        <taxon>Bdellovibrionia</taxon>
        <taxon>Bdellovibrionales</taxon>
        <taxon>Pseudobdellovibrionaceae</taxon>
        <taxon>Micavibrio</taxon>
    </lineage>
</organism>
<evidence type="ECO:0000313" key="2">
    <source>
        <dbReference type="Proteomes" id="UP000595362"/>
    </source>
</evidence>
<protein>
    <submittedName>
        <fullName evidence="1">SinI family restriction endonuclease</fullName>
    </submittedName>
</protein>